<evidence type="ECO:0000313" key="2">
    <source>
        <dbReference type="EMBL" id="SVD35711.1"/>
    </source>
</evidence>
<gene>
    <name evidence="2" type="ORF">METZ01_LOCUS388565</name>
</gene>
<dbReference type="AlphaFoldDB" id="A0A382UPV6"/>
<feature type="transmembrane region" description="Helical" evidence="1">
    <location>
        <begin position="21"/>
        <end position="42"/>
    </location>
</feature>
<organism evidence="2">
    <name type="scientific">marine metagenome</name>
    <dbReference type="NCBI Taxonomy" id="408172"/>
    <lineage>
        <taxon>unclassified sequences</taxon>
        <taxon>metagenomes</taxon>
        <taxon>ecological metagenomes</taxon>
    </lineage>
</organism>
<dbReference type="EMBL" id="UINC01145529">
    <property type="protein sequence ID" value="SVD35711.1"/>
    <property type="molecule type" value="Genomic_DNA"/>
</dbReference>
<keyword evidence="1" id="KW-0472">Membrane</keyword>
<evidence type="ECO:0000256" key="1">
    <source>
        <dbReference type="SAM" id="Phobius"/>
    </source>
</evidence>
<keyword evidence="1" id="KW-0812">Transmembrane</keyword>
<accession>A0A382UPV6</accession>
<name>A0A382UPV6_9ZZZZ</name>
<protein>
    <submittedName>
        <fullName evidence="2">Uncharacterized protein</fullName>
    </submittedName>
</protein>
<sequence>MQTIDPKRKLNKPVSYHLMSLTLLVATVLLIDVIFGMVSTSLNNYYFSVALMP</sequence>
<reference evidence="2" key="1">
    <citation type="submission" date="2018-05" db="EMBL/GenBank/DDBJ databases">
        <authorList>
            <person name="Lanie J.A."/>
            <person name="Ng W.-L."/>
            <person name="Kazmierczak K.M."/>
            <person name="Andrzejewski T.M."/>
            <person name="Davidsen T.M."/>
            <person name="Wayne K.J."/>
            <person name="Tettelin H."/>
            <person name="Glass J.I."/>
            <person name="Rusch D."/>
            <person name="Podicherti R."/>
            <person name="Tsui H.-C.T."/>
            <person name="Winkler M.E."/>
        </authorList>
    </citation>
    <scope>NUCLEOTIDE SEQUENCE</scope>
</reference>
<keyword evidence="1" id="KW-1133">Transmembrane helix</keyword>
<proteinExistence type="predicted"/>